<evidence type="ECO:0000256" key="2">
    <source>
        <dbReference type="ARBA" id="ARBA00006997"/>
    </source>
</evidence>
<keyword evidence="11" id="KW-0460">Magnesium</keyword>
<dbReference type="GO" id="GO:0008652">
    <property type="term" value="P:amino acid biosynthetic process"/>
    <property type="evidence" value="ECO:0007669"/>
    <property type="project" value="UniProtKB-KW"/>
</dbReference>
<dbReference type="CDD" id="cd00464">
    <property type="entry name" value="SK"/>
    <property type="match status" value="1"/>
</dbReference>
<keyword evidence="11" id="KW-0479">Metal-binding</keyword>
<keyword evidence="11" id="KW-0963">Cytoplasm</keyword>
<evidence type="ECO:0000256" key="8">
    <source>
        <dbReference type="ARBA" id="ARBA00022840"/>
    </source>
</evidence>
<comment type="subcellular location">
    <subcellularLocation>
        <location evidence="11">Cytoplasm</location>
    </subcellularLocation>
</comment>
<dbReference type="Pfam" id="PF01202">
    <property type="entry name" value="SKI"/>
    <property type="match status" value="1"/>
</dbReference>
<dbReference type="UniPathway" id="UPA00053">
    <property type="reaction ID" value="UER00088"/>
</dbReference>
<keyword evidence="9 11" id="KW-0057">Aromatic amino acid biosynthesis</keyword>
<evidence type="ECO:0000256" key="4">
    <source>
        <dbReference type="ARBA" id="ARBA00022605"/>
    </source>
</evidence>
<organism evidence="12">
    <name type="scientific">uncultured Thiotrichaceae bacterium</name>
    <dbReference type="NCBI Taxonomy" id="298394"/>
    <lineage>
        <taxon>Bacteria</taxon>
        <taxon>Pseudomonadati</taxon>
        <taxon>Pseudomonadota</taxon>
        <taxon>Gammaproteobacteria</taxon>
        <taxon>Thiotrichales</taxon>
        <taxon>Thiotrichaceae</taxon>
        <taxon>environmental samples</taxon>
    </lineage>
</organism>
<feature type="binding site" evidence="11">
    <location>
        <position position="58"/>
    </location>
    <ligand>
        <name>substrate</name>
    </ligand>
</feature>
<keyword evidence="4 11" id="KW-0028">Amino-acid biosynthesis</keyword>
<accession>A0A6S6UDI7</accession>
<keyword evidence="8 11" id="KW-0067">ATP-binding</keyword>
<feature type="binding site" evidence="11">
    <location>
        <position position="119"/>
    </location>
    <ligand>
        <name>ATP</name>
        <dbReference type="ChEBI" id="CHEBI:30616"/>
    </ligand>
</feature>
<dbReference type="HAMAP" id="MF_00109">
    <property type="entry name" value="Shikimate_kinase"/>
    <property type="match status" value="1"/>
</dbReference>
<dbReference type="GO" id="GO:0000287">
    <property type="term" value="F:magnesium ion binding"/>
    <property type="evidence" value="ECO:0007669"/>
    <property type="project" value="UniProtKB-UniRule"/>
</dbReference>
<evidence type="ECO:0000256" key="3">
    <source>
        <dbReference type="ARBA" id="ARBA00012154"/>
    </source>
</evidence>
<dbReference type="PROSITE" id="PS01128">
    <property type="entry name" value="SHIKIMATE_KINASE"/>
    <property type="match status" value="1"/>
</dbReference>
<evidence type="ECO:0000256" key="9">
    <source>
        <dbReference type="ARBA" id="ARBA00023141"/>
    </source>
</evidence>
<dbReference type="PANTHER" id="PTHR21087">
    <property type="entry name" value="SHIKIMATE KINASE"/>
    <property type="match status" value="1"/>
</dbReference>
<reference evidence="12" key="1">
    <citation type="submission" date="2020-01" db="EMBL/GenBank/DDBJ databases">
        <authorList>
            <person name="Meier V. D."/>
            <person name="Meier V D."/>
        </authorList>
    </citation>
    <scope>NUCLEOTIDE SEQUENCE</scope>
    <source>
        <strain evidence="12">HLG_WM_MAG_09</strain>
    </source>
</reference>
<evidence type="ECO:0000256" key="10">
    <source>
        <dbReference type="ARBA" id="ARBA00048567"/>
    </source>
</evidence>
<sequence length="181" mass="20567">MQKNIILVGLMGAGKSTIGRQLARRCKKVFYDSDTVIVERTGVSIPTIFDIEGEDGFRDREELVIEELSQLSDIVLATGGGSLLRESNRRCLKKSDGQVVYLRASAEQLYSRIKHDKNRPLMQTENPLQTLRDLLKVREGYYLEVADLVVPTGRQRASTISRHIIQRLKKLQDRSHANTRT</sequence>
<dbReference type="InterPro" id="IPR031322">
    <property type="entry name" value="Shikimate/glucono_kinase"/>
</dbReference>
<evidence type="ECO:0000256" key="5">
    <source>
        <dbReference type="ARBA" id="ARBA00022679"/>
    </source>
</evidence>
<dbReference type="GO" id="GO:0009423">
    <property type="term" value="P:chorismate biosynthetic process"/>
    <property type="evidence" value="ECO:0007669"/>
    <property type="project" value="UniProtKB-UniRule"/>
</dbReference>
<name>A0A6S6UDI7_9GAMM</name>
<evidence type="ECO:0000256" key="1">
    <source>
        <dbReference type="ARBA" id="ARBA00004842"/>
    </source>
</evidence>
<comment type="cofactor">
    <cofactor evidence="11">
        <name>Mg(2+)</name>
        <dbReference type="ChEBI" id="CHEBI:18420"/>
    </cofactor>
    <text evidence="11">Binds 1 Mg(2+) ion per subunit.</text>
</comment>
<comment type="function">
    <text evidence="11">Catalyzes the specific phosphorylation of the 3-hydroxyl group of shikimic acid using ATP as a cosubstrate.</text>
</comment>
<dbReference type="Gene3D" id="3.40.50.300">
    <property type="entry name" value="P-loop containing nucleotide triphosphate hydrolases"/>
    <property type="match status" value="1"/>
</dbReference>
<dbReference type="GO" id="GO:0009073">
    <property type="term" value="P:aromatic amino acid family biosynthetic process"/>
    <property type="evidence" value="ECO:0007669"/>
    <property type="project" value="UniProtKB-KW"/>
</dbReference>
<comment type="subunit">
    <text evidence="11">Monomer.</text>
</comment>
<dbReference type="GO" id="GO:0004765">
    <property type="term" value="F:shikimate kinase activity"/>
    <property type="evidence" value="ECO:0007669"/>
    <property type="project" value="UniProtKB-UniRule"/>
</dbReference>
<keyword evidence="7 11" id="KW-0418">Kinase</keyword>
<dbReference type="PRINTS" id="PR01100">
    <property type="entry name" value="SHIKIMTKNASE"/>
</dbReference>
<evidence type="ECO:0000256" key="7">
    <source>
        <dbReference type="ARBA" id="ARBA00022777"/>
    </source>
</evidence>
<dbReference type="InterPro" id="IPR000623">
    <property type="entry name" value="Shikimate_kinase/TSH1"/>
</dbReference>
<gene>
    <name evidence="11" type="primary">aroK</name>
    <name evidence="12" type="ORF">HELGO_WM7713</name>
</gene>
<keyword evidence="5 11" id="KW-0808">Transferase</keyword>
<dbReference type="SUPFAM" id="SSF52540">
    <property type="entry name" value="P-loop containing nucleoside triphosphate hydrolases"/>
    <property type="match status" value="1"/>
</dbReference>
<comment type="catalytic activity">
    <reaction evidence="10 11">
        <text>shikimate + ATP = 3-phosphoshikimate + ADP + H(+)</text>
        <dbReference type="Rhea" id="RHEA:13121"/>
        <dbReference type="ChEBI" id="CHEBI:15378"/>
        <dbReference type="ChEBI" id="CHEBI:30616"/>
        <dbReference type="ChEBI" id="CHEBI:36208"/>
        <dbReference type="ChEBI" id="CHEBI:145989"/>
        <dbReference type="ChEBI" id="CHEBI:456216"/>
        <dbReference type="EC" id="2.7.1.71"/>
    </reaction>
</comment>
<feature type="binding site" evidence="11">
    <location>
        <position position="155"/>
    </location>
    <ligand>
        <name>ATP</name>
        <dbReference type="ChEBI" id="CHEBI:30616"/>
    </ligand>
</feature>
<evidence type="ECO:0000313" key="12">
    <source>
        <dbReference type="EMBL" id="CAA6829908.1"/>
    </source>
</evidence>
<keyword evidence="6 11" id="KW-0547">Nucleotide-binding</keyword>
<proteinExistence type="inferred from homology"/>
<comment type="similarity">
    <text evidence="2 11">Belongs to the shikimate kinase family.</text>
</comment>
<dbReference type="EC" id="2.7.1.71" evidence="3 11"/>
<feature type="binding site" evidence="11">
    <location>
        <position position="16"/>
    </location>
    <ligand>
        <name>Mg(2+)</name>
        <dbReference type="ChEBI" id="CHEBI:18420"/>
    </ligand>
</feature>
<dbReference type="PANTHER" id="PTHR21087:SF16">
    <property type="entry name" value="SHIKIMATE KINASE 1, CHLOROPLASTIC"/>
    <property type="match status" value="1"/>
</dbReference>
<dbReference type="EMBL" id="CACVAT010000555">
    <property type="protein sequence ID" value="CAA6829908.1"/>
    <property type="molecule type" value="Genomic_DNA"/>
</dbReference>
<evidence type="ECO:0000256" key="11">
    <source>
        <dbReference type="HAMAP-Rule" id="MF_00109"/>
    </source>
</evidence>
<dbReference type="GO" id="GO:0005829">
    <property type="term" value="C:cytosol"/>
    <property type="evidence" value="ECO:0007669"/>
    <property type="project" value="TreeGrafter"/>
</dbReference>
<feature type="binding site" evidence="11">
    <location>
        <begin position="12"/>
        <end position="17"/>
    </location>
    <ligand>
        <name>ATP</name>
        <dbReference type="ChEBI" id="CHEBI:30616"/>
    </ligand>
</feature>
<feature type="binding site" evidence="11">
    <location>
        <position position="80"/>
    </location>
    <ligand>
        <name>substrate</name>
    </ligand>
</feature>
<feature type="binding site" evidence="11">
    <location>
        <position position="34"/>
    </location>
    <ligand>
        <name>substrate</name>
    </ligand>
</feature>
<feature type="binding site" evidence="11">
    <location>
        <position position="138"/>
    </location>
    <ligand>
        <name>substrate</name>
    </ligand>
</feature>
<dbReference type="InterPro" id="IPR023000">
    <property type="entry name" value="Shikimate_kinase_CS"/>
</dbReference>
<evidence type="ECO:0000256" key="6">
    <source>
        <dbReference type="ARBA" id="ARBA00022741"/>
    </source>
</evidence>
<dbReference type="InterPro" id="IPR027417">
    <property type="entry name" value="P-loop_NTPase"/>
</dbReference>
<protein>
    <recommendedName>
        <fullName evidence="3 11">Shikimate kinase</fullName>
        <shortName evidence="11">SK</shortName>
        <ecNumber evidence="3 11">2.7.1.71</ecNumber>
    </recommendedName>
</protein>
<comment type="pathway">
    <text evidence="1 11">Metabolic intermediate biosynthesis; chorismate biosynthesis; chorismate from D-erythrose 4-phosphate and phosphoenolpyruvate: step 5/7.</text>
</comment>
<dbReference type="GO" id="GO:0005524">
    <property type="term" value="F:ATP binding"/>
    <property type="evidence" value="ECO:0007669"/>
    <property type="project" value="UniProtKB-UniRule"/>
</dbReference>
<dbReference type="AlphaFoldDB" id="A0A6S6UDI7"/>